<evidence type="ECO:0000313" key="2">
    <source>
        <dbReference type="EMBL" id="GEN74107.1"/>
    </source>
</evidence>
<proteinExistence type="predicted"/>
<evidence type="ECO:0000313" key="3">
    <source>
        <dbReference type="Proteomes" id="UP000321150"/>
    </source>
</evidence>
<dbReference type="Proteomes" id="UP000321150">
    <property type="component" value="Unassembled WGS sequence"/>
</dbReference>
<feature type="compositionally biased region" description="Polar residues" evidence="1">
    <location>
        <begin position="276"/>
        <end position="287"/>
    </location>
</feature>
<reference evidence="2 3" key="1">
    <citation type="submission" date="2019-07" db="EMBL/GenBank/DDBJ databases">
        <title>Whole genome shotgun sequence of Chryseobacterium lathyri NBRC 105250.</title>
        <authorList>
            <person name="Hosoyama A."/>
            <person name="Uohara A."/>
            <person name="Ohji S."/>
            <person name="Ichikawa N."/>
        </authorList>
    </citation>
    <scope>NUCLEOTIDE SEQUENCE [LARGE SCALE GENOMIC DNA]</scope>
    <source>
        <strain evidence="2 3">NBRC 105250</strain>
    </source>
</reference>
<feature type="region of interest" description="Disordered" evidence="1">
    <location>
        <begin position="101"/>
        <end position="120"/>
    </location>
</feature>
<sequence>MNYIKEINSFYDWLETNSVSDSVITLWHGLMHINNKTGWKLEFTVAISTLQVKTGLSSASIKRARNVLSQLGRIKWKQRNGNLSSVYEIIPFADHSELQNEPQTVPQSVPQTVPQSVPINKLNETKQNSILLKKESKGEIPKNENSEELSQEENSDPLNTGSEEKEKSSAKKEKEIIDHFHENCNRLPKVQIINQQRKKSINARINDYGIEKVKEVIEIAGKSNFLSGENKAAWSADFDWIMKPTNFVKVLEGNYNNKEQNNGNNQSTNNGFSNQAGNSKGSSQVSGKTSFNQILARKLAEQNTADSESGNITIDVEVVK</sequence>
<feature type="compositionally biased region" description="Basic and acidic residues" evidence="1">
    <location>
        <begin position="162"/>
        <end position="172"/>
    </location>
</feature>
<feature type="compositionally biased region" description="Acidic residues" evidence="1">
    <location>
        <begin position="146"/>
        <end position="155"/>
    </location>
</feature>
<evidence type="ECO:0008006" key="4">
    <source>
        <dbReference type="Google" id="ProtNLM"/>
    </source>
</evidence>
<feature type="region of interest" description="Disordered" evidence="1">
    <location>
        <begin position="256"/>
        <end position="287"/>
    </location>
</feature>
<feature type="compositionally biased region" description="Low complexity" evidence="1">
    <location>
        <begin position="256"/>
        <end position="275"/>
    </location>
</feature>
<accession>A0A511YFX6</accession>
<feature type="region of interest" description="Disordered" evidence="1">
    <location>
        <begin position="128"/>
        <end position="172"/>
    </location>
</feature>
<protein>
    <recommendedName>
        <fullName evidence="4">Bacteriophage lambda Replication protein O N-terminal domain-containing protein</fullName>
    </recommendedName>
</protein>
<feature type="compositionally biased region" description="Basic and acidic residues" evidence="1">
    <location>
        <begin position="132"/>
        <end position="145"/>
    </location>
</feature>
<feature type="compositionally biased region" description="Polar residues" evidence="1">
    <location>
        <begin position="101"/>
        <end position="118"/>
    </location>
</feature>
<dbReference type="RefSeq" id="WP_111960171.1">
    <property type="nucleotide sequence ID" value="NZ_BJYI01000026.1"/>
</dbReference>
<dbReference type="EMBL" id="BJYI01000026">
    <property type="protein sequence ID" value="GEN74107.1"/>
    <property type="molecule type" value="Genomic_DNA"/>
</dbReference>
<dbReference type="OrthoDB" id="1275311at2"/>
<comment type="caution">
    <text evidence="2">The sequence shown here is derived from an EMBL/GenBank/DDBJ whole genome shotgun (WGS) entry which is preliminary data.</text>
</comment>
<organism evidence="2 3">
    <name type="scientific">Chryseobacterium lathyri</name>
    <dbReference type="NCBI Taxonomy" id="395933"/>
    <lineage>
        <taxon>Bacteria</taxon>
        <taxon>Pseudomonadati</taxon>
        <taxon>Bacteroidota</taxon>
        <taxon>Flavobacteriia</taxon>
        <taxon>Flavobacteriales</taxon>
        <taxon>Weeksellaceae</taxon>
        <taxon>Chryseobacterium group</taxon>
        <taxon>Chryseobacterium</taxon>
    </lineage>
</organism>
<evidence type="ECO:0000256" key="1">
    <source>
        <dbReference type="SAM" id="MobiDB-lite"/>
    </source>
</evidence>
<dbReference type="AlphaFoldDB" id="A0A511YFX6"/>
<name>A0A511YFX6_9FLAO</name>
<gene>
    <name evidence="2" type="ORF">CLA01_41790</name>
</gene>